<dbReference type="RefSeq" id="XP_018064749.1">
    <property type="nucleotide sequence ID" value="XM_018220550.1"/>
</dbReference>
<keyword evidence="1" id="KW-0732">Signal</keyword>
<dbReference type="KEGG" id="psco:LY89DRAFT_740111"/>
<keyword evidence="3" id="KW-1185">Reference proteome</keyword>
<dbReference type="EMBL" id="KQ947429">
    <property type="protein sequence ID" value="KUJ10394.1"/>
    <property type="molecule type" value="Genomic_DNA"/>
</dbReference>
<evidence type="ECO:0000256" key="1">
    <source>
        <dbReference type="SAM" id="SignalP"/>
    </source>
</evidence>
<name>A0A132BEV5_MOLSC</name>
<proteinExistence type="predicted"/>
<dbReference type="InParanoid" id="A0A132BEV5"/>
<organism evidence="2 3">
    <name type="scientific">Mollisia scopiformis</name>
    <name type="common">Conifer needle endophyte fungus</name>
    <name type="synonym">Phialocephala scopiformis</name>
    <dbReference type="NCBI Taxonomy" id="149040"/>
    <lineage>
        <taxon>Eukaryota</taxon>
        <taxon>Fungi</taxon>
        <taxon>Dikarya</taxon>
        <taxon>Ascomycota</taxon>
        <taxon>Pezizomycotina</taxon>
        <taxon>Leotiomycetes</taxon>
        <taxon>Helotiales</taxon>
        <taxon>Mollisiaceae</taxon>
        <taxon>Mollisia</taxon>
    </lineage>
</organism>
<dbReference type="OrthoDB" id="3532374at2759"/>
<dbReference type="Proteomes" id="UP000070700">
    <property type="component" value="Unassembled WGS sequence"/>
</dbReference>
<sequence>MNPLNFLACLAAFLTFTVLSTANPLNVRTGGVLTVAKDGPPAGYTFGKLTYHTHCHAQVKAQYPEFQLPVHNATKFNELKAAATKAHTTLATASGVDRRSPVFGGDGWHAYCNPVPGQPWLLANEMNLDYTLYFWQGVISEYYTINGMTCALWDCNLGAGWTVCNGGGDTQTLTEDSMTYYPFILINSCGSFFKDFKPANGGQIFWESANLNYIAAGNWNGCWGETFM</sequence>
<feature type="signal peptide" evidence="1">
    <location>
        <begin position="1"/>
        <end position="22"/>
    </location>
</feature>
<feature type="chain" id="PRO_5007288202" evidence="1">
    <location>
        <begin position="23"/>
        <end position="228"/>
    </location>
</feature>
<accession>A0A132BEV5</accession>
<gene>
    <name evidence="2" type="ORF">LY89DRAFT_740111</name>
</gene>
<evidence type="ECO:0000313" key="2">
    <source>
        <dbReference type="EMBL" id="KUJ10394.1"/>
    </source>
</evidence>
<protein>
    <submittedName>
        <fullName evidence="2">Uncharacterized protein</fullName>
    </submittedName>
</protein>
<reference evidence="2 3" key="1">
    <citation type="submission" date="2015-10" db="EMBL/GenBank/DDBJ databases">
        <title>Full genome of DAOMC 229536 Phialocephala scopiformis, a fungal endophyte of spruce producing the potent anti-insectan compound rugulosin.</title>
        <authorList>
            <consortium name="DOE Joint Genome Institute"/>
            <person name="Walker A.K."/>
            <person name="Frasz S.L."/>
            <person name="Seifert K.A."/>
            <person name="Miller J.D."/>
            <person name="Mondo S.J."/>
            <person name="Labutti K."/>
            <person name="Lipzen A."/>
            <person name="Dockter R."/>
            <person name="Kennedy M."/>
            <person name="Grigoriev I.V."/>
            <person name="Spatafora J.W."/>
        </authorList>
    </citation>
    <scope>NUCLEOTIDE SEQUENCE [LARGE SCALE GENOMIC DNA]</scope>
    <source>
        <strain evidence="2 3">CBS 120377</strain>
    </source>
</reference>
<evidence type="ECO:0000313" key="3">
    <source>
        <dbReference type="Proteomes" id="UP000070700"/>
    </source>
</evidence>
<dbReference type="GeneID" id="28830276"/>
<dbReference type="AlphaFoldDB" id="A0A132BEV5"/>